<evidence type="ECO:0000313" key="3">
    <source>
        <dbReference type="EMBL" id="MFD1640493.1"/>
    </source>
</evidence>
<sequence>MVRKNETAPDDKSANRHDNHISIHYTIDPDESISHNVIRAVAAATEVSPERLEPLYNVVDPDALDRLFKMPSETPPSSQETIVSFQYEGYLVTIQNSQQIILYSRAAANP</sequence>
<keyword evidence="4" id="KW-1185">Reference proteome</keyword>
<dbReference type="RefSeq" id="WP_256397497.1">
    <property type="nucleotide sequence ID" value="NZ_JANHDJ010000007.1"/>
</dbReference>
<dbReference type="AlphaFoldDB" id="A0ABD6D5U9"/>
<gene>
    <name evidence="3" type="ORF">ACFSBW_01210</name>
</gene>
<comment type="caution">
    <text evidence="3">The sequence shown here is derived from an EMBL/GenBank/DDBJ whole genome shotgun (WGS) entry which is preliminary data.</text>
</comment>
<dbReference type="EMBL" id="JBHUDM010000001">
    <property type="protein sequence ID" value="MFD1640493.1"/>
    <property type="molecule type" value="Genomic_DNA"/>
</dbReference>
<name>A0ABD6D5U9_9EURY</name>
<evidence type="ECO:0000313" key="4">
    <source>
        <dbReference type="Proteomes" id="UP001597052"/>
    </source>
</evidence>
<protein>
    <submittedName>
        <fullName evidence="3">HalOD1 output domain-containing protein</fullName>
    </submittedName>
</protein>
<reference evidence="3 4" key="1">
    <citation type="journal article" date="2019" name="Int. J. Syst. Evol. Microbiol.">
        <title>The Global Catalogue of Microorganisms (GCM) 10K type strain sequencing project: providing services to taxonomists for standard genome sequencing and annotation.</title>
        <authorList>
            <consortium name="The Broad Institute Genomics Platform"/>
            <consortium name="The Broad Institute Genome Sequencing Center for Infectious Disease"/>
            <person name="Wu L."/>
            <person name="Ma J."/>
        </authorList>
    </citation>
    <scope>NUCLEOTIDE SEQUENCE [LARGE SCALE GENOMIC DNA]</scope>
    <source>
        <strain evidence="3 4">CGMCC 1.10593</strain>
    </source>
</reference>
<evidence type="ECO:0000256" key="1">
    <source>
        <dbReference type="SAM" id="MobiDB-lite"/>
    </source>
</evidence>
<feature type="region of interest" description="Disordered" evidence="1">
    <location>
        <begin position="1"/>
        <end position="20"/>
    </location>
</feature>
<evidence type="ECO:0000259" key="2">
    <source>
        <dbReference type="Pfam" id="PF18545"/>
    </source>
</evidence>
<dbReference type="InterPro" id="IPR040624">
    <property type="entry name" value="HalOD1"/>
</dbReference>
<dbReference type="Proteomes" id="UP001597052">
    <property type="component" value="Unassembled WGS sequence"/>
</dbReference>
<accession>A0ABD6D5U9</accession>
<dbReference type="Pfam" id="PF18545">
    <property type="entry name" value="HalOD1"/>
    <property type="match status" value="1"/>
</dbReference>
<feature type="domain" description="Halobacterial output" evidence="2">
    <location>
        <begin position="30"/>
        <end position="101"/>
    </location>
</feature>
<proteinExistence type="predicted"/>
<organism evidence="3 4">
    <name type="scientific">Halohasta litorea</name>
    <dbReference type="NCBI Taxonomy" id="869891"/>
    <lineage>
        <taxon>Archaea</taxon>
        <taxon>Methanobacteriati</taxon>
        <taxon>Methanobacteriota</taxon>
        <taxon>Stenosarchaea group</taxon>
        <taxon>Halobacteria</taxon>
        <taxon>Halobacteriales</taxon>
        <taxon>Haloferacaceae</taxon>
        <taxon>Halohasta</taxon>
    </lineage>
</organism>